<organism evidence="1 2">
    <name type="scientific">Quadrisphaera setariae</name>
    <dbReference type="NCBI Taxonomy" id="2593304"/>
    <lineage>
        <taxon>Bacteria</taxon>
        <taxon>Bacillati</taxon>
        <taxon>Actinomycetota</taxon>
        <taxon>Actinomycetes</taxon>
        <taxon>Kineosporiales</taxon>
        <taxon>Kineosporiaceae</taxon>
        <taxon>Quadrisphaera</taxon>
    </lineage>
</organism>
<proteinExistence type="predicted"/>
<dbReference type="InterPro" id="IPR043750">
    <property type="entry name" value="DUF5695"/>
</dbReference>
<evidence type="ECO:0000313" key="1">
    <source>
        <dbReference type="EMBL" id="TXR51302.1"/>
    </source>
</evidence>
<dbReference type="AlphaFoldDB" id="A0A5C8YZJ8"/>
<sequence>MVFSVRKAGEASPRPAVTGLSDDIRTVTSDPSSVTVTYAGSAANAAGIRDFRLTQVYKLAGTSGDQLSWTFTLTNTSGAQLEVLDVGFPLPMNSWWAKDQSAIYEQNVGRHSFVAKDGSYLYWQRPNGEAPYLVMTPQAGTSLEFKNKARYNEGPFAENDPAWEGLVEYYVHSANAVVARKAQAAQYLPATSLTLAPGESKTYGFTFAWAGSYQGLRDVLFAAGVPDVISLPGMVVPTASKVTLAVRAAGGITSITGQSGKNITVTSQGTRNGYSLYQLTFASLGANSVTIAYGQGRTSVLQYWATEPIDKVINARTTFLTTKQQAKTTRGYDGAYLQWDMARQKLITWDDYPGGGWKEWMAGGSDDLGLGPAAFLARKNVDDPVGSEIASVDYFLQRFILGYLQSRTENGARTWQVYRWFDGRDGSPNDQGVWRAYNYTHIANTYFHMYEVATAWPGQRTAFSAREYLTMCFRTLEAMYTKIPLPTPIGDAAHDLGLMGEGTYPEILAALRYEGLTGEASALQGYLDRKRDALFAQKYPFASEASIDTTGFETNYTLASMYGNSALATKVQNASLACRGLQPLWYFYGSDNRHMGESWWNLGYETHLGAWQQQEYLTTYATPTDADYADAVRSTYGAYFAGWANINSGQIEAASANYGAASWQFQSEKGPSNYDHIPNLDGWWAWSGECDLGFWGGVRTAAVAVVNDPVVGLYAYGGEVSLASGTYTVVPSDGVRQRLFVAPSGVLVSLSRAKYSRAQLSTGADRLTLMVSGPRGGTSSPVLSVKGLAAGVYDVTVGTGAVVAQLTSAGRPVSVALRDVAAGATITLARTGSGLGRDVSGSASVQTSFTAAWNRSAALNDGSVLAAGIDEQVRLWGSYRPTGRPASETLTYTWAQAVTLTSSRLTFWSDAAQGSGDGVALPQEWRLEYRDSAGTWRPVQLATGTTYPVNPSGRASAVSFTAVSTTSVRVVLSASRSTGGAYSALGASEWSMHTA</sequence>
<gene>
    <name evidence="1" type="ORF">FMM08_22475</name>
</gene>
<keyword evidence="2" id="KW-1185">Reference proteome</keyword>
<accession>A0A5C8YZJ8</accession>
<protein>
    <submittedName>
        <fullName evidence="1">Uncharacterized protein</fullName>
    </submittedName>
</protein>
<dbReference type="Pfam" id="PF18951">
    <property type="entry name" value="DUF5695"/>
    <property type="match status" value="2"/>
</dbReference>
<dbReference type="Gene3D" id="2.60.120.260">
    <property type="entry name" value="Galactose-binding domain-like"/>
    <property type="match status" value="1"/>
</dbReference>
<reference evidence="1 2" key="1">
    <citation type="submission" date="2019-07" db="EMBL/GenBank/DDBJ databases">
        <title>Quadrisphaera sp. strain DD2A genome sequencing and assembly.</title>
        <authorList>
            <person name="Kim I."/>
        </authorList>
    </citation>
    <scope>NUCLEOTIDE SEQUENCE [LARGE SCALE GENOMIC DNA]</scope>
    <source>
        <strain evidence="1 2">DD2A</strain>
    </source>
</reference>
<evidence type="ECO:0000313" key="2">
    <source>
        <dbReference type="Proteomes" id="UP000321234"/>
    </source>
</evidence>
<dbReference type="EMBL" id="VKAC01000023">
    <property type="protein sequence ID" value="TXR51302.1"/>
    <property type="molecule type" value="Genomic_DNA"/>
</dbReference>
<name>A0A5C8YZJ8_9ACTN</name>
<comment type="caution">
    <text evidence="1">The sequence shown here is derived from an EMBL/GenBank/DDBJ whole genome shotgun (WGS) entry which is preliminary data.</text>
</comment>
<dbReference type="Proteomes" id="UP000321234">
    <property type="component" value="Unassembled WGS sequence"/>
</dbReference>
<dbReference type="OrthoDB" id="9761789at2"/>